<dbReference type="EMBL" id="BA000002">
    <property type="protein sequence ID" value="BAF34799.1"/>
    <property type="molecule type" value="Genomic_DNA"/>
</dbReference>
<reference evidence="1 2" key="1">
    <citation type="journal article" date="1999" name="DNA Res.">
        <title>Complete genome sequence of an aerobic hyper-thermophilic crenarchaeon, Aeropyrum pernix K1.</title>
        <authorList>
            <person name="Kawarabayasi Y."/>
            <person name="Hino Y."/>
            <person name="Horikawa H."/>
            <person name="Yamazaki S."/>
            <person name="Haikawa Y."/>
            <person name="Jin-no K."/>
            <person name="Takahashi M."/>
            <person name="Sekine M."/>
            <person name="Baba S."/>
            <person name="Ankai A."/>
            <person name="Kosugi H."/>
            <person name="Hosoyama A."/>
            <person name="Fukui S."/>
            <person name="Nagai Y."/>
            <person name="Nishijima K."/>
            <person name="Nakazawa H."/>
            <person name="Takamiya M."/>
            <person name="Masuda S."/>
            <person name="Funahashi T."/>
            <person name="Tanaka T."/>
            <person name="Kudoh Y."/>
            <person name="Yamazaki J."/>
            <person name="Kushida N."/>
            <person name="Oguchi A."/>
            <person name="Aoki K."/>
            <person name="Kubota K."/>
            <person name="Nakamura Y."/>
            <person name="Nomura N."/>
            <person name="Sako Y."/>
            <person name="Kikuchi H."/>
        </authorList>
    </citation>
    <scope>NUCLEOTIDE SEQUENCE [LARGE SCALE GENOMIC DNA]</scope>
    <source>
        <strain evidence="2">ATCC 700893 / DSM 11879 / JCM 9820 / NBRC 100138 / K1</strain>
    </source>
</reference>
<keyword evidence="2" id="KW-1185">Reference proteome</keyword>
<dbReference type="EnsemblBacteria" id="BAF34799">
    <property type="protein sequence ID" value="BAF34799"/>
    <property type="gene ID" value="APE_1558c"/>
</dbReference>
<dbReference type="KEGG" id="ape:APE_1558c"/>
<protein>
    <submittedName>
        <fullName evidence="1">Uncharacterized protein</fullName>
    </submittedName>
</protein>
<organism evidence="1 2">
    <name type="scientific">Aeropyrum pernix (strain ATCC 700893 / DSM 11879 / JCM 9820 / NBRC 100138 / K1)</name>
    <dbReference type="NCBI Taxonomy" id="272557"/>
    <lineage>
        <taxon>Archaea</taxon>
        <taxon>Thermoproteota</taxon>
        <taxon>Thermoprotei</taxon>
        <taxon>Desulfurococcales</taxon>
        <taxon>Desulfurococcaceae</taxon>
        <taxon>Aeropyrum</taxon>
    </lineage>
</organism>
<name>Q05E02_AERPE</name>
<dbReference type="Proteomes" id="UP000002518">
    <property type="component" value="Chromosome"/>
</dbReference>
<dbReference type="AlphaFoldDB" id="Q05E02"/>
<accession>Q05E02</accession>
<evidence type="ECO:0000313" key="1">
    <source>
        <dbReference type="EMBL" id="BAF34799.1"/>
    </source>
</evidence>
<evidence type="ECO:0000313" key="2">
    <source>
        <dbReference type="Proteomes" id="UP000002518"/>
    </source>
</evidence>
<proteinExistence type="predicted"/>
<sequence length="57" mass="6892">MVVMPDRREWWEAVDPARLREDARYRILRRVVEKHGRKQVVELAGVSRVTLWRLLGH</sequence>
<gene>
    <name evidence="1" type="ordered locus">APE_1558c</name>
</gene>